<dbReference type="SUPFAM" id="SSF63817">
    <property type="entry name" value="Sortase"/>
    <property type="match status" value="1"/>
</dbReference>
<feature type="chain" id="PRO_5047298833" evidence="2">
    <location>
        <begin position="21"/>
        <end position="219"/>
    </location>
</feature>
<evidence type="ECO:0000313" key="3">
    <source>
        <dbReference type="EMBL" id="MEB3750961.1"/>
    </source>
</evidence>
<dbReference type="RefSeq" id="WP_033018394.1">
    <property type="nucleotide sequence ID" value="NZ_JPYA02000002.1"/>
</dbReference>
<dbReference type="Gene3D" id="2.40.260.10">
    <property type="entry name" value="Sortase"/>
    <property type="match status" value="1"/>
</dbReference>
<accession>A0ABU6BG65</accession>
<proteinExistence type="predicted"/>
<dbReference type="Pfam" id="PF04203">
    <property type="entry name" value="Sortase"/>
    <property type="match status" value="1"/>
</dbReference>
<dbReference type="InterPro" id="IPR005754">
    <property type="entry name" value="Sortase"/>
</dbReference>
<name>A0ABU6BG65_9BACL</name>
<dbReference type="CDD" id="cd05828">
    <property type="entry name" value="Sortase_D_1"/>
    <property type="match status" value="1"/>
</dbReference>
<reference evidence="3 4" key="1">
    <citation type="journal article" date="2014" name="Genome Announc.">
        <title>Draft Genome Sequence of Geobacillus icigianus Strain G1w1T Isolated from Hot Springs in the Valley of Geysers, Kamchatka (Russian Federation).</title>
        <authorList>
            <person name="Bryanskaya A.V."/>
            <person name="Rozanov A.S."/>
            <person name="Logacheva M.D."/>
            <person name="Kotenko A.V."/>
            <person name="Peltek S.E."/>
        </authorList>
    </citation>
    <scope>NUCLEOTIDE SEQUENCE [LARGE SCALE GENOMIC DNA]</scope>
    <source>
        <strain evidence="3 4">G1w1</strain>
    </source>
</reference>
<dbReference type="GO" id="GO:0016787">
    <property type="term" value="F:hydrolase activity"/>
    <property type="evidence" value="ECO:0007669"/>
    <property type="project" value="UniProtKB-KW"/>
</dbReference>
<dbReference type="InterPro" id="IPR053525">
    <property type="entry name" value="Sortase_D"/>
</dbReference>
<gene>
    <name evidence="3" type="ORF">EP10_001802</name>
</gene>
<dbReference type="EMBL" id="JPYA02000002">
    <property type="protein sequence ID" value="MEB3750961.1"/>
    <property type="molecule type" value="Genomic_DNA"/>
</dbReference>
<protein>
    <submittedName>
        <fullName evidence="3">Sortase D</fullName>
        <ecNumber evidence="3">3.4.22.-</ecNumber>
    </submittedName>
</protein>
<dbReference type="NCBIfam" id="TIGR01076">
    <property type="entry name" value="sortase_fam"/>
    <property type="match status" value="1"/>
</dbReference>
<evidence type="ECO:0000256" key="2">
    <source>
        <dbReference type="SAM" id="SignalP"/>
    </source>
</evidence>
<keyword evidence="4" id="KW-1185">Reference proteome</keyword>
<comment type="caution">
    <text evidence="3">The sequence shown here is derived from an EMBL/GenBank/DDBJ whole genome shotgun (WGS) entry which is preliminary data.</text>
</comment>
<feature type="signal peptide" evidence="2">
    <location>
        <begin position="1"/>
        <end position="20"/>
    </location>
</feature>
<dbReference type="NCBIfam" id="NF033746">
    <property type="entry name" value="class_D_sortase"/>
    <property type="match status" value="1"/>
</dbReference>
<evidence type="ECO:0000256" key="1">
    <source>
        <dbReference type="ARBA" id="ARBA00022801"/>
    </source>
</evidence>
<dbReference type="InterPro" id="IPR023365">
    <property type="entry name" value="Sortase_dom-sf"/>
</dbReference>
<dbReference type="EC" id="3.4.22.-" evidence="3"/>
<organism evidence="3 4">
    <name type="scientific">Geobacillus icigianus</name>
    <dbReference type="NCBI Taxonomy" id="1430331"/>
    <lineage>
        <taxon>Bacteria</taxon>
        <taxon>Bacillati</taxon>
        <taxon>Bacillota</taxon>
        <taxon>Bacilli</taxon>
        <taxon>Bacillales</taxon>
        <taxon>Anoxybacillaceae</taxon>
        <taxon>Geobacillus</taxon>
    </lineage>
</organism>
<sequence length="219" mass="24054">MKRKLAAAFLSSLRPISRCAALVLLVIGICLVGWNGYWYMVGWKAAKPDRVLSSLKEESGSNANTPVSADWAGKRAKSSPSSALGAYLGEMTIPRLGVVIPVYEGVREQELRRGVGHYPNSAWPGGEGHVVLSGHRDTVLRRLGELGIGDAIILRTEGAAVHYRVVNVRIVDDEDRTVLVDKARPTLTVTTCYPFHFIGRAPKRYVVIARPVRVDRLKL</sequence>
<keyword evidence="2" id="KW-0732">Signal</keyword>
<evidence type="ECO:0000313" key="4">
    <source>
        <dbReference type="Proteomes" id="UP000029267"/>
    </source>
</evidence>
<dbReference type="Proteomes" id="UP000029267">
    <property type="component" value="Unassembled WGS sequence"/>
</dbReference>
<dbReference type="InterPro" id="IPR041999">
    <property type="entry name" value="Sortase_D_1"/>
</dbReference>
<keyword evidence="1 3" id="KW-0378">Hydrolase</keyword>